<dbReference type="RefSeq" id="WP_252865716.1">
    <property type="nucleotide sequence ID" value="NZ_UAQM01000027.1"/>
</dbReference>
<organism evidence="1 2">
    <name type="scientific">Brevundimonas diminuta</name>
    <name type="common">Pseudomonas diminuta</name>
    <dbReference type="NCBI Taxonomy" id="293"/>
    <lineage>
        <taxon>Bacteria</taxon>
        <taxon>Pseudomonadati</taxon>
        <taxon>Pseudomonadota</taxon>
        <taxon>Alphaproteobacteria</taxon>
        <taxon>Caulobacterales</taxon>
        <taxon>Caulobacteraceae</taxon>
        <taxon>Brevundimonas</taxon>
    </lineage>
</organism>
<reference evidence="1 2" key="1">
    <citation type="submission" date="2018-06" db="EMBL/GenBank/DDBJ databases">
        <authorList>
            <consortium name="Pathogen Informatics"/>
            <person name="Doyle S."/>
        </authorList>
    </citation>
    <scope>NUCLEOTIDE SEQUENCE [LARGE SCALE GENOMIC DNA]</scope>
    <source>
        <strain evidence="1 2">NCTC11165</strain>
    </source>
</reference>
<proteinExistence type="predicted"/>
<evidence type="ECO:0000313" key="1">
    <source>
        <dbReference type="EMBL" id="SPU46071.1"/>
    </source>
</evidence>
<gene>
    <name evidence="1" type="ORF">NCTC11165_02397</name>
</gene>
<evidence type="ECO:0000313" key="2">
    <source>
        <dbReference type="Proteomes" id="UP000250358"/>
    </source>
</evidence>
<sequence>MATTDDTRDGSFDAVLNRDCFCITLDRTRLSSAIRQQAGEPDLVSALLADRPNLFSGGPVFLSAQDIEAMLVVVAAIEAAARTPAYQEAVLGWARPSLAGTSARAGSSWAMIFIWATAVQNSSR</sequence>
<accession>A0A2X1BWI8</accession>
<protein>
    <submittedName>
        <fullName evidence="1">Uncharacterized protein</fullName>
    </submittedName>
</protein>
<dbReference type="EMBL" id="UAQM01000027">
    <property type="protein sequence ID" value="SPU46071.1"/>
    <property type="molecule type" value="Genomic_DNA"/>
</dbReference>
<dbReference type="Proteomes" id="UP000250358">
    <property type="component" value="Unassembled WGS sequence"/>
</dbReference>
<name>A0A2X1BWI8_BREDI</name>
<dbReference type="AlphaFoldDB" id="A0A2X1BWI8"/>